<evidence type="ECO:0000313" key="6">
    <source>
        <dbReference type="Proteomes" id="UP000672097"/>
    </source>
</evidence>
<dbReference type="SUPFAM" id="SSF69318">
    <property type="entry name" value="Integrin alpha N-terminal domain"/>
    <property type="match status" value="1"/>
</dbReference>
<organism evidence="5 6">
    <name type="scientific">Ideonella paludis</name>
    <dbReference type="NCBI Taxonomy" id="1233411"/>
    <lineage>
        <taxon>Bacteria</taxon>
        <taxon>Pseudomonadati</taxon>
        <taxon>Pseudomonadota</taxon>
        <taxon>Betaproteobacteria</taxon>
        <taxon>Burkholderiales</taxon>
        <taxon>Sphaerotilaceae</taxon>
        <taxon>Ideonella</taxon>
    </lineage>
</organism>
<dbReference type="Pfam" id="PF05567">
    <property type="entry name" value="T4P_PilY1"/>
    <property type="match status" value="1"/>
</dbReference>
<comment type="caution">
    <text evidence="5">The sequence shown here is derived from an EMBL/GenBank/DDBJ whole genome shotgun (WGS) entry which is preliminary data.</text>
</comment>
<feature type="region of interest" description="Disordered" evidence="3">
    <location>
        <begin position="1326"/>
        <end position="1373"/>
    </location>
</feature>
<keyword evidence="1" id="KW-0479">Metal-binding</keyword>
<feature type="region of interest" description="Disordered" evidence="3">
    <location>
        <begin position="1274"/>
        <end position="1293"/>
    </location>
</feature>
<keyword evidence="2" id="KW-0106">Calcium</keyword>
<keyword evidence="6" id="KW-1185">Reference proteome</keyword>
<accession>A0ABS5DTU3</accession>
<dbReference type="Proteomes" id="UP000672097">
    <property type="component" value="Unassembled WGS sequence"/>
</dbReference>
<evidence type="ECO:0000256" key="1">
    <source>
        <dbReference type="ARBA" id="ARBA00022723"/>
    </source>
</evidence>
<name>A0ABS5DTU3_9BURK</name>
<evidence type="ECO:0000256" key="3">
    <source>
        <dbReference type="SAM" id="MobiDB-lite"/>
    </source>
</evidence>
<feature type="domain" description="PilY1 beta-propeller" evidence="4">
    <location>
        <begin position="801"/>
        <end position="1173"/>
    </location>
</feature>
<dbReference type="InterPro" id="IPR008707">
    <property type="entry name" value="B-propeller_PilY1"/>
</dbReference>
<dbReference type="RefSeq" id="WP_210806458.1">
    <property type="nucleotide sequence ID" value="NZ_JAGQDG010000001.1"/>
</dbReference>
<sequence>MQWQQWARVVKVLGVGALAATVWWAVAQSQVRPPEGGFLELGAQVTGPVGTPTLYSTDDVSGGDVVRWTSYGQSRLTAPFDTEGELALPPGQTWVSGSFKAPPNTSLKWKVNGAWVSNEPASGTAVSAVAWTVKPLYTFEATPLPEIIDFQGTGDGLRVIPYADRLYVLNHVYSTSYTDDHPFGCRDATTGFACKGFEGGNQGLQLVAGTPIQGRSNLNVSIAPLEAVNYATGELFVPVRNIGDNTIHIACVNLTTTPHKACQSFPLGSASSAPYGLETVGDEYYAYSPETSTLYCLNIVTKARCAGMTTGTSAGGNNYSFDAKAIGTKLFWNDGSRTYCYDTDAGVRGTCQGWATSGKSAAATRTHTHAGRDGLPNGVCTRSGQCFALDGSSFSPSANYMAFINAYANDTYNCCGNRWGAFQEGKWWAANGSQKALACFDFKQDAMCTSFKPHTVHDWYPYTTRLDPTRANCLMVLGDGGVGDFVDVTTGGACKGSLSGKVPDIDVVPAKSYACDISRSRVSAWGQVRLSPVMPWGGANGLSAVTVTLKDATGKLLPAALKPVRTFTTGQYTLSIADIPYRDYPALKIGVDFQTPGAMPAVAGLGIDVSWDGDPIQVCVGTKMPASPDCLMGASLTVKTRLLQSAAGTYDETLTVSKTLSPGGLSSGYSAVATPTSARAVLSDLGPRDPKTYVVQGRWALQQFSGDLWAFGLAPTGQIDRSSYLSAQSATAAAAARPMFTAPAASGVQAVQPLAWASLSPAQQQALNLDLGGVADDKGPARVDYLRGLDGGFRPRGGKTLGPVINSSPAMLLPAATVSLNERNYPGYAAYRAQSTRPYPIALFGGNDGALHAYEVRSGSLREAWSFVPNVMLSRAANYADPSIAGVRANPYFVDNIPMVGHVNTTGESSKDGWRAVAVVTYGRGARAITAIDVTKEDLSKGDGVLFEYSNTSDPALKDLGYIISQPVSSNAMVSQHLVQLAEGAGRRAAVLLGNGINSNDGVGGAAASGPGKAVLYAFYLDQGGARRWQRWAVDELWAGAKSEPGLGENNGLSSPTPVDVDDDGRIDLVYAGDLQGNMWRFDVRNPAAASVTRLFKTEAQQPITQAPFVSMNPNATGCGGSEPGASAAAKRCWQVVFATGAAISPLIGSANVATQSLYGVLDKGSGAAVARTQLTNIAFEANKIINGVEYRALKPTTVNYKAGALGWVVDLQAYEHGVGAPRQQPTGLVMFSSIRPTTPDKAINVCIGPRSWLNEVDPLNGYSAIVPFDTNGDGNIDGQDRLNPDSSTPLTPSGMAVSGAQFGPPAVLLAASNQAQQMSLLLPSLGQDTGQANSWSGGPGSGGSSPAPGSNSAALTHANPAKLGRMSWREKY</sequence>
<protein>
    <recommendedName>
        <fullName evidence="4">PilY1 beta-propeller domain-containing protein</fullName>
    </recommendedName>
</protein>
<dbReference type="EMBL" id="JAGQDG010000001">
    <property type="protein sequence ID" value="MBQ0934530.1"/>
    <property type="molecule type" value="Genomic_DNA"/>
</dbReference>
<dbReference type="InterPro" id="IPR028994">
    <property type="entry name" value="Integrin_alpha_N"/>
</dbReference>
<gene>
    <name evidence="5" type="ORF">KAK11_04240</name>
</gene>
<evidence type="ECO:0000313" key="5">
    <source>
        <dbReference type="EMBL" id="MBQ0934530.1"/>
    </source>
</evidence>
<feature type="compositionally biased region" description="Low complexity" evidence="3">
    <location>
        <begin position="1345"/>
        <end position="1355"/>
    </location>
</feature>
<evidence type="ECO:0000256" key="2">
    <source>
        <dbReference type="ARBA" id="ARBA00022837"/>
    </source>
</evidence>
<evidence type="ECO:0000259" key="4">
    <source>
        <dbReference type="Pfam" id="PF05567"/>
    </source>
</evidence>
<proteinExistence type="predicted"/>
<reference evidence="5 6" key="1">
    <citation type="submission" date="2021-04" db="EMBL/GenBank/DDBJ databases">
        <title>The genome sequence of type strain Ideonella paludis KCTC 32238.</title>
        <authorList>
            <person name="Liu Y."/>
        </authorList>
    </citation>
    <scope>NUCLEOTIDE SEQUENCE [LARGE SCALE GENOMIC DNA]</scope>
    <source>
        <strain evidence="5 6">KCTC 32238</strain>
    </source>
</reference>
<feature type="compositionally biased region" description="Polar residues" evidence="3">
    <location>
        <begin position="1327"/>
        <end position="1336"/>
    </location>
</feature>